<organism evidence="1">
    <name type="scientific">Oryza punctata</name>
    <name type="common">Red rice</name>
    <dbReference type="NCBI Taxonomy" id="4537"/>
    <lineage>
        <taxon>Eukaryota</taxon>
        <taxon>Viridiplantae</taxon>
        <taxon>Streptophyta</taxon>
        <taxon>Embryophyta</taxon>
        <taxon>Tracheophyta</taxon>
        <taxon>Spermatophyta</taxon>
        <taxon>Magnoliopsida</taxon>
        <taxon>Liliopsida</taxon>
        <taxon>Poales</taxon>
        <taxon>Poaceae</taxon>
        <taxon>BOP clade</taxon>
        <taxon>Oryzoideae</taxon>
        <taxon>Oryzeae</taxon>
        <taxon>Oryzinae</taxon>
        <taxon>Oryza</taxon>
    </lineage>
</organism>
<dbReference type="EnsemblPlants" id="OPUNC02G09620.1">
    <property type="protein sequence ID" value="OPUNC02G09620.1"/>
    <property type="gene ID" value="OPUNC02G09620"/>
</dbReference>
<reference evidence="1" key="1">
    <citation type="submission" date="2015-04" db="UniProtKB">
        <authorList>
            <consortium name="EnsemblPlants"/>
        </authorList>
    </citation>
    <scope>IDENTIFICATION</scope>
</reference>
<keyword evidence="2" id="KW-1185">Reference proteome</keyword>
<evidence type="ECO:0000313" key="2">
    <source>
        <dbReference type="Proteomes" id="UP000026962"/>
    </source>
</evidence>
<protein>
    <submittedName>
        <fullName evidence="1">Uncharacterized protein</fullName>
    </submittedName>
</protein>
<proteinExistence type="predicted"/>
<accession>A0A0E0JY10</accession>
<dbReference type="HOGENOM" id="CLU_2188232_0_0_1"/>
<sequence length="109" mass="12554">MLDFTDSVVCHAKRILHRPPSPVLAIEDRLVVKMTYLVLPVNCLPQGYDNVTTASLAGRAVLRQGHRRDDVHRRRHQEPLRVHPGRRRPEFIVRSITSSRPIIIVRPLL</sequence>
<dbReference type="Gramene" id="OPUNC02G09620.1">
    <property type="protein sequence ID" value="OPUNC02G09620.1"/>
    <property type="gene ID" value="OPUNC02G09620"/>
</dbReference>
<dbReference type="AlphaFoldDB" id="A0A0E0JY10"/>
<name>A0A0E0JY10_ORYPU</name>
<reference evidence="1" key="2">
    <citation type="submission" date="2018-05" db="EMBL/GenBank/DDBJ databases">
        <title>OpunRS2 (Oryza punctata Reference Sequence Version 2).</title>
        <authorList>
            <person name="Zhang J."/>
            <person name="Kudrna D."/>
            <person name="Lee S."/>
            <person name="Talag J."/>
            <person name="Welchert J."/>
            <person name="Wing R.A."/>
        </authorList>
    </citation>
    <scope>NUCLEOTIDE SEQUENCE [LARGE SCALE GENOMIC DNA]</scope>
</reference>
<dbReference type="Proteomes" id="UP000026962">
    <property type="component" value="Chromosome 2"/>
</dbReference>
<evidence type="ECO:0000313" key="1">
    <source>
        <dbReference type="EnsemblPlants" id="OPUNC02G09620.1"/>
    </source>
</evidence>